<feature type="non-terminal residue" evidence="1">
    <location>
        <position position="1"/>
    </location>
</feature>
<sequence length="92" mass="9954">MSPSGNGPTITANESSHSFHVFGDSGSTLENSIEFLNKSRQSVRKDKVCVVSVIGKSCLSAHNSKASLIDQSIGKNVFRGLFCQMKTIFEET</sequence>
<protein>
    <submittedName>
        <fullName evidence="1">Uncharacterized protein</fullName>
    </submittedName>
</protein>
<dbReference type="EMBL" id="CAJPIZ010035838">
    <property type="protein sequence ID" value="CAG2120851.1"/>
    <property type="molecule type" value="Genomic_DNA"/>
</dbReference>
<dbReference type="Proteomes" id="UP000759131">
    <property type="component" value="Unassembled WGS sequence"/>
</dbReference>
<organism evidence="1">
    <name type="scientific">Medioppia subpectinata</name>
    <dbReference type="NCBI Taxonomy" id="1979941"/>
    <lineage>
        <taxon>Eukaryota</taxon>
        <taxon>Metazoa</taxon>
        <taxon>Ecdysozoa</taxon>
        <taxon>Arthropoda</taxon>
        <taxon>Chelicerata</taxon>
        <taxon>Arachnida</taxon>
        <taxon>Acari</taxon>
        <taxon>Acariformes</taxon>
        <taxon>Sarcoptiformes</taxon>
        <taxon>Oribatida</taxon>
        <taxon>Brachypylina</taxon>
        <taxon>Oppioidea</taxon>
        <taxon>Oppiidae</taxon>
        <taxon>Medioppia</taxon>
    </lineage>
</organism>
<evidence type="ECO:0000313" key="2">
    <source>
        <dbReference type="Proteomes" id="UP000759131"/>
    </source>
</evidence>
<accession>A0A7R9LQP0</accession>
<proteinExistence type="predicted"/>
<evidence type="ECO:0000313" key="1">
    <source>
        <dbReference type="EMBL" id="CAD7646064.1"/>
    </source>
</evidence>
<keyword evidence="2" id="KW-1185">Reference proteome</keyword>
<dbReference type="AlphaFoldDB" id="A0A7R9LQP0"/>
<gene>
    <name evidence="1" type="ORF">OSB1V03_LOCUS20797</name>
</gene>
<dbReference type="EMBL" id="OC890413">
    <property type="protein sequence ID" value="CAD7646064.1"/>
    <property type="molecule type" value="Genomic_DNA"/>
</dbReference>
<name>A0A7R9LQP0_9ACAR</name>
<reference evidence="1" key="1">
    <citation type="submission" date="2020-11" db="EMBL/GenBank/DDBJ databases">
        <authorList>
            <person name="Tran Van P."/>
        </authorList>
    </citation>
    <scope>NUCLEOTIDE SEQUENCE</scope>
</reference>